<dbReference type="Gene3D" id="1.10.3670.10">
    <property type="entry name" value="Putative xylanase like domain"/>
    <property type="match status" value="1"/>
</dbReference>
<feature type="chain" id="PRO_5046165685" evidence="1">
    <location>
        <begin position="20"/>
        <end position="288"/>
    </location>
</feature>
<organism evidence="2 3">
    <name type="scientific">Aquimarina celericrescens</name>
    <dbReference type="NCBI Taxonomy" id="1964542"/>
    <lineage>
        <taxon>Bacteria</taxon>
        <taxon>Pseudomonadati</taxon>
        <taxon>Bacteroidota</taxon>
        <taxon>Flavobacteriia</taxon>
        <taxon>Flavobacteriales</taxon>
        <taxon>Flavobacteriaceae</taxon>
        <taxon>Aquimarina</taxon>
    </lineage>
</organism>
<dbReference type="Pfam" id="PF07313">
    <property type="entry name" value="AmiA-like"/>
    <property type="match status" value="1"/>
</dbReference>
<name>A0ABW5AYQ4_9FLAO</name>
<dbReference type="InterPro" id="IPR010846">
    <property type="entry name" value="AmiA-like"/>
</dbReference>
<dbReference type="SUPFAM" id="SSF54001">
    <property type="entry name" value="Cysteine proteinases"/>
    <property type="match status" value="1"/>
</dbReference>
<evidence type="ECO:0000256" key="1">
    <source>
        <dbReference type="SAM" id="SignalP"/>
    </source>
</evidence>
<dbReference type="RefSeq" id="WP_378321172.1">
    <property type="nucleotide sequence ID" value="NZ_JBHUHY010000016.1"/>
</dbReference>
<evidence type="ECO:0000313" key="2">
    <source>
        <dbReference type="EMBL" id="MFD2188154.1"/>
    </source>
</evidence>
<sequence length="288" mass="32594">MNNSVLLLVLLFIFNSVNAQENSVDAQEIVCSSKDKEIFQSKISELKNNYTTNTSIEETIILVGNSFLGTPYVPKTLEIGTKESLVINLQGLDCTTFVENVIAFSLMLKNNQDNFDNYTHYLQKIRYKDGILDGYASRLHYFSDWIANNEKKEIIKNITGDIGGEKLKKNINFMSTHRELYPFLKDDQNFNRIKESEMNMNQSDFYYLPKDQIKDNENLINSGDIIAITTAVKGLDVSHTGIAIRLASGRIHLLHASTKGKVLISEVPLAAYLQKSKNNTGIIVNRIQ</sequence>
<accession>A0ABW5AYQ4</accession>
<keyword evidence="3" id="KW-1185">Reference proteome</keyword>
<keyword evidence="1" id="KW-0732">Signal</keyword>
<reference evidence="3" key="1">
    <citation type="journal article" date="2019" name="Int. J. Syst. Evol. Microbiol.">
        <title>The Global Catalogue of Microorganisms (GCM) 10K type strain sequencing project: providing services to taxonomists for standard genome sequencing and annotation.</title>
        <authorList>
            <consortium name="The Broad Institute Genomics Platform"/>
            <consortium name="The Broad Institute Genome Sequencing Center for Infectious Disease"/>
            <person name="Wu L."/>
            <person name="Ma J."/>
        </authorList>
    </citation>
    <scope>NUCLEOTIDE SEQUENCE [LARGE SCALE GENOMIC DNA]</scope>
    <source>
        <strain evidence="3">DT92</strain>
    </source>
</reference>
<gene>
    <name evidence="2" type="ORF">ACFSJT_15225</name>
</gene>
<proteinExistence type="predicted"/>
<evidence type="ECO:0000313" key="3">
    <source>
        <dbReference type="Proteomes" id="UP001597344"/>
    </source>
</evidence>
<protein>
    <submittedName>
        <fullName evidence="2">N-acetylmuramoyl-L-alanine amidase-like domain-containing protein</fullName>
    </submittedName>
</protein>
<dbReference type="InterPro" id="IPR038765">
    <property type="entry name" value="Papain-like_cys_pep_sf"/>
</dbReference>
<dbReference type="Gene3D" id="2.30.260.10">
    <property type="entry name" value="putative xylanase like domain"/>
    <property type="match status" value="1"/>
</dbReference>
<comment type="caution">
    <text evidence="2">The sequence shown here is derived from an EMBL/GenBank/DDBJ whole genome shotgun (WGS) entry which is preliminary data.</text>
</comment>
<feature type="signal peptide" evidence="1">
    <location>
        <begin position="1"/>
        <end position="19"/>
    </location>
</feature>
<dbReference type="Proteomes" id="UP001597344">
    <property type="component" value="Unassembled WGS sequence"/>
</dbReference>
<dbReference type="EMBL" id="JBHUHY010000016">
    <property type="protein sequence ID" value="MFD2188154.1"/>
    <property type="molecule type" value="Genomic_DNA"/>
</dbReference>